<evidence type="ECO:0008006" key="4">
    <source>
        <dbReference type="Google" id="ProtNLM"/>
    </source>
</evidence>
<protein>
    <recommendedName>
        <fullName evidence="4">Cyclin N-terminal domain-containing protein</fullName>
    </recommendedName>
</protein>
<dbReference type="GO" id="GO:0005634">
    <property type="term" value="C:nucleus"/>
    <property type="evidence" value="ECO:0007669"/>
    <property type="project" value="TreeGrafter"/>
</dbReference>
<feature type="compositionally biased region" description="Low complexity" evidence="1">
    <location>
        <begin position="268"/>
        <end position="293"/>
    </location>
</feature>
<evidence type="ECO:0000256" key="1">
    <source>
        <dbReference type="SAM" id="MobiDB-lite"/>
    </source>
</evidence>
<dbReference type="GO" id="GO:0019901">
    <property type="term" value="F:protein kinase binding"/>
    <property type="evidence" value="ECO:0007669"/>
    <property type="project" value="InterPro"/>
</dbReference>
<dbReference type="OrthoDB" id="286814at2759"/>
<reference evidence="2 3" key="1">
    <citation type="journal article" date="2018" name="Biotechnol. Biofuels">
        <title>Integrative visual omics of the white-rot fungus Polyporus brumalis exposes the biotechnological potential of its oxidative enzymes for delignifying raw plant biomass.</title>
        <authorList>
            <person name="Miyauchi S."/>
            <person name="Rancon A."/>
            <person name="Drula E."/>
            <person name="Hage H."/>
            <person name="Chaduli D."/>
            <person name="Favel A."/>
            <person name="Grisel S."/>
            <person name="Henrissat B."/>
            <person name="Herpoel-Gimbert I."/>
            <person name="Ruiz-Duenas F.J."/>
            <person name="Chevret D."/>
            <person name="Hainaut M."/>
            <person name="Lin J."/>
            <person name="Wang M."/>
            <person name="Pangilinan J."/>
            <person name="Lipzen A."/>
            <person name="Lesage-Meessen L."/>
            <person name="Navarro D."/>
            <person name="Riley R."/>
            <person name="Grigoriev I.V."/>
            <person name="Zhou S."/>
            <person name="Raouche S."/>
            <person name="Rosso M.N."/>
        </authorList>
    </citation>
    <scope>NUCLEOTIDE SEQUENCE [LARGE SCALE GENOMIC DNA]</scope>
    <source>
        <strain evidence="2 3">BRFM 1820</strain>
    </source>
</reference>
<dbReference type="AlphaFoldDB" id="A0A371DK82"/>
<sequence length="408" mass="45684">MSSTVPTDPRLMQMFRTPISEAVVDYFVDKVTTTVARTTIAQPYKAAFELKTYYLMYFVHNMVVSAGLDMQVVLTAIVYLDRMRVEELWAYGDEYICERLTVGALKLAQKWLYDERHHHTKWTHSSHFSRQDVDVMERHFLRMIDYNCWASPGAYLEHHAPLMRYVSRLNTVHARTQRASIFPPRKPEEPRIFLAEPKPELQPASVSIPEPAQASHSAADLPDLMYPEPSLSSPMSMSEDEYDAIFSSDDESSDESPEAITPPDAARHAQPAAVHASASATGTDTHAATQAAAGQQADVDELYLQEVHDAEMEARIRFYAADHGTVLYPCGTPQFVPPSPSPSNLQHYERRGSDPVLLATRAHVPAVKQGQRGVEGYGHAQPWHQMQAWRSAGLSGNTTWGTLGLFVS</sequence>
<dbReference type="GO" id="GO:0000307">
    <property type="term" value="C:cyclin-dependent protein kinase holoenzyme complex"/>
    <property type="evidence" value="ECO:0007669"/>
    <property type="project" value="TreeGrafter"/>
</dbReference>
<dbReference type="STRING" id="139420.A0A371DK82"/>
<accession>A0A371DK82</accession>
<dbReference type="Proteomes" id="UP000256964">
    <property type="component" value="Unassembled WGS sequence"/>
</dbReference>
<dbReference type="EMBL" id="KZ857388">
    <property type="protein sequence ID" value="RDX52944.1"/>
    <property type="molecule type" value="Genomic_DNA"/>
</dbReference>
<proteinExistence type="predicted"/>
<organism evidence="2 3">
    <name type="scientific">Lentinus brumalis</name>
    <dbReference type="NCBI Taxonomy" id="2498619"/>
    <lineage>
        <taxon>Eukaryota</taxon>
        <taxon>Fungi</taxon>
        <taxon>Dikarya</taxon>
        <taxon>Basidiomycota</taxon>
        <taxon>Agaricomycotina</taxon>
        <taxon>Agaricomycetes</taxon>
        <taxon>Polyporales</taxon>
        <taxon>Polyporaceae</taxon>
        <taxon>Lentinus</taxon>
    </lineage>
</organism>
<keyword evidence="3" id="KW-1185">Reference proteome</keyword>
<feature type="region of interest" description="Disordered" evidence="1">
    <location>
        <begin position="201"/>
        <end position="293"/>
    </location>
</feature>
<feature type="compositionally biased region" description="Low complexity" evidence="1">
    <location>
        <begin position="225"/>
        <end position="237"/>
    </location>
</feature>
<dbReference type="PANTHER" id="PTHR15615">
    <property type="match status" value="1"/>
</dbReference>
<dbReference type="CDD" id="cd20557">
    <property type="entry name" value="CYCLIN_ScPCL1-like"/>
    <property type="match status" value="1"/>
</dbReference>
<evidence type="ECO:0000313" key="2">
    <source>
        <dbReference type="EMBL" id="RDX52944.1"/>
    </source>
</evidence>
<dbReference type="PANTHER" id="PTHR15615:SF108">
    <property type="entry name" value="PROTEIN CNPPD1"/>
    <property type="match status" value="1"/>
</dbReference>
<dbReference type="Gene3D" id="1.10.472.10">
    <property type="entry name" value="Cyclin-like"/>
    <property type="match status" value="1"/>
</dbReference>
<dbReference type="InterPro" id="IPR013922">
    <property type="entry name" value="Cyclin_PHO80-like"/>
</dbReference>
<dbReference type="Pfam" id="PF08613">
    <property type="entry name" value="Cyclin"/>
    <property type="match status" value="1"/>
</dbReference>
<name>A0A371DK82_9APHY</name>
<gene>
    <name evidence="2" type="ORF">OH76DRAFT_1479998</name>
</gene>
<evidence type="ECO:0000313" key="3">
    <source>
        <dbReference type="Proteomes" id="UP000256964"/>
    </source>
</evidence>
<dbReference type="GO" id="GO:0016538">
    <property type="term" value="F:cyclin-dependent protein serine/threonine kinase regulator activity"/>
    <property type="evidence" value="ECO:0007669"/>
    <property type="project" value="TreeGrafter"/>
</dbReference>
<feature type="compositionally biased region" description="Acidic residues" evidence="1">
    <location>
        <begin position="238"/>
        <end position="257"/>
    </location>
</feature>